<proteinExistence type="predicted"/>
<dbReference type="PANTHER" id="PTHR44329">
    <property type="entry name" value="SERINE/THREONINE-PROTEIN KINASE TNNI3K-RELATED"/>
    <property type="match status" value="1"/>
</dbReference>
<dbReference type="GO" id="GO:0005524">
    <property type="term" value="F:ATP binding"/>
    <property type="evidence" value="ECO:0007669"/>
    <property type="project" value="InterPro"/>
</dbReference>
<dbReference type="Proteomes" id="UP001215280">
    <property type="component" value="Unassembled WGS sequence"/>
</dbReference>
<comment type="caution">
    <text evidence="2">The sequence shown here is derived from an EMBL/GenBank/DDBJ whole genome shotgun (WGS) entry which is preliminary data.</text>
</comment>
<dbReference type="InterPro" id="IPR051681">
    <property type="entry name" value="Ser/Thr_Kinases-Pseudokinases"/>
</dbReference>
<dbReference type="InterPro" id="IPR001245">
    <property type="entry name" value="Ser-Thr/Tyr_kinase_cat_dom"/>
</dbReference>
<name>A0AAD7K0Q5_9AGAR</name>
<evidence type="ECO:0000313" key="3">
    <source>
        <dbReference type="Proteomes" id="UP001215280"/>
    </source>
</evidence>
<feature type="non-terminal residue" evidence="2">
    <location>
        <position position="1"/>
    </location>
</feature>
<dbReference type="InterPro" id="IPR000719">
    <property type="entry name" value="Prot_kinase_dom"/>
</dbReference>
<evidence type="ECO:0000313" key="2">
    <source>
        <dbReference type="EMBL" id="KAJ7775757.1"/>
    </source>
</evidence>
<dbReference type="InterPro" id="IPR011009">
    <property type="entry name" value="Kinase-like_dom_sf"/>
</dbReference>
<dbReference type="EMBL" id="JARJLG010000014">
    <property type="protein sequence ID" value="KAJ7775757.1"/>
    <property type="molecule type" value="Genomic_DNA"/>
</dbReference>
<evidence type="ECO:0000259" key="1">
    <source>
        <dbReference type="PROSITE" id="PS50011"/>
    </source>
</evidence>
<dbReference type="PROSITE" id="PS50011">
    <property type="entry name" value="PROTEIN_KINASE_DOM"/>
    <property type="match status" value="1"/>
</dbReference>
<dbReference type="Gene3D" id="1.10.510.10">
    <property type="entry name" value="Transferase(Phosphotransferase) domain 1"/>
    <property type="match status" value="1"/>
</dbReference>
<protein>
    <recommendedName>
        <fullName evidence="1">Protein kinase domain-containing protein</fullName>
    </recommendedName>
</protein>
<keyword evidence="3" id="KW-1185">Reference proteome</keyword>
<reference evidence="2" key="1">
    <citation type="submission" date="2023-03" db="EMBL/GenBank/DDBJ databases">
        <title>Massive genome expansion in bonnet fungi (Mycena s.s.) driven by repeated elements and novel gene families across ecological guilds.</title>
        <authorList>
            <consortium name="Lawrence Berkeley National Laboratory"/>
            <person name="Harder C.B."/>
            <person name="Miyauchi S."/>
            <person name="Viragh M."/>
            <person name="Kuo A."/>
            <person name="Thoen E."/>
            <person name="Andreopoulos B."/>
            <person name="Lu D."/>
            <person name="Skrede I."/>
            <person name="Drula E."/>
            <person name="Henrissat B."/>
            <person name="Morin E."/>
            <person name="Kohler A."/>
            <person name="Barry K."/>
            <person name="LaButti K."/>
            <person name="Morin E."/>
            <person name="Salamov A."/>
            <person name="Lipzen A."/>
            <person name="Mereny Z."/>
            <person name="Hegedus B."/>
            <person name="Baldrian P."/>
            <person name="Stursova M."/>
            <person name="Weitz H."/>
            <person name="Taylor A."/>
            <person name="Grigoriev I.V."/>
            <person name="Nagy L.G."/>
            <person name="Martin F."/>
            <person name="Kauserud H."/>
        </authorList>
    </citation>
    <scope>NUCLEOTIDE SEQUENCE</scope>
    <source>
        <strain evidence="2">CBHHK188m</strain>
    </source>
</reference>
<accession>A0AAD7K0Q5</accession>
<sequence>PTFGGGFGDVYRASLNNQTVALKHMRHSLRGEDLRRIRLKFCREALIWQDLHHPHILTFIGIDRETFPSSLCMVSPWMEHGTILTYLKHH</sequence>
<feature type="non-terminal residue" evidence="2">
    <location>
        <position position="90"/>
    </location>
</feature>
<organism evidence="2 3">
    <name type="scientific">Mycena maculata</name>
    <dbReference type="NCBI Taxonomy" id="230809"/>
    <lineage>
        <taxon>Eukaryota</taxon>
        <taxon>Fungi</taxon>
        <taxon>Dikarya</taxon>
        <taxon>Basidiomycota</taxon>
        <taxon>Agaricomycotina</taxon>
        <taxon>Agaricomycetes</taxon>
        <taxon>Agaricomycetidae</taxon>
        <taxon>Agaricales</taxon>
        <taxon>Marasmiineae</taxon>
        <taxon>Mycenaceae</taxon>
        <taxon>Mycena</taxon>
    </lineage>
</organism>
<dbReference type="SUPFAM" id="SSF56112">
    <property type="entry name" value="Protein kinase-like (PK-like)"/>
    <property type="match status" value="1"/>
</dbReference>
<dbReference type="GO" id="GO:0004674">
    <property type="term" value="F:protein serine/threonine kinase activity"/>
    <property type="evidence" value="ECO:0007669"/>
    <property type="project" value="TreeGrafter"/>
</dbReference>
<feature type="domain" description="Protein kinase" evidence="1">
    <location>
        <begin position="1"/>
        <end position="90"/>
    </location>
</feature>
<gene>
    <name evidence="2" type="ORF">DFH07DRAFT_682722</name>
</gene>
<dbReference type="Pfam" id="PF07714">
    <property type="entry name" value="PK_Tyr_Ser-Thr"/>
    <property type="match status" value="1"/>
</dbReference>
<dbReference type="AlphaFoldDB" id="A0AAD7K0Q5"/>